<dbReference type="Proteomes" id="UP000521943">
    <property type="component" value="Unassembled WGS sequence"/>
</dbReference>
<evidence type="ECO:0000313" key="2">
    <source>
        <dbReference type="Proteomes" id="UP000521943"/>
    </source>
</evidence>
<dbReference type="EMBL" id="JACGCI010000045">
    <property type="protein sequence ID" value="KAF6752329.1"/>
    <property type="molecule type" value="Genomic_DNA"/>
</dbReference>
<accession>A0A8H6M403</accession>
<protein>
    <submittedName>
        <fullName evidence="1">Uncharacterized protein</fullName>
    </submittedName>
</protein>
<reference evidence="1 2" key="1">
    <citation type="submission" date="2020-07" db="EMBL/GenBank/DDBJ databases">
        <title>Comparative genomics of pyrophilous fungi reveals a link between fire events and developmental genes.</title>
        <authorList>
            <consortium name="DOE Joint Genome Institute"/>
            <person name="Steindorff A.S."/>
            <person name="Carver A."/>
            <person name="Calhoun S."/>
            <person name="Stillman K."/>
            <person name="Liu H."/>
            <person name="Lipzen A."/>
            <person name="Pangilinan J."/>
            <person name="Labutti K."/>
            <person name="Bruns T.D."/>
            <person name="Grigoriev I.V."/>
        </authorList>
    </citation>
    <scope>NUCLEOTIDE SEQUENCE [LARGE SCALE GENOMIC DNA]</scope>
    <source>
        <strain evidence="1 2">CBS 144469</strain>
    </source>
</reference>
<dbReference type="AlphaFoldDB" id="A0A8H6M403"/>
<proteinExistence type="predicted"/>
<feature type="non-terminal residue" evidence="1">
    <location>
        <position position="150"/>
    </location>
</feature>
<dbReference type="OrthoDB" id="3184970at2759"/>
<evidence type="ECO:0000313" key="1">
    <source>
        <dbReference type="EMBL" id="KAF6752329.1"/>
    </source>
</evidence>
<sequence length="150" mass="16934">DIVFRSVDGILIGTHKTMLGHLSEGFPGADLVFTTDEAVSLTEYSLVLRSLFERMHLRKHARLSGKIYSEVFELAEAAEKYLVYSVMASCAEYIERIASKGMHSMAAFRHGVKYDYTEVIDQAAPYIIDTHPNEIASRFRNYPAIVVAWV</sequence>
<name>A0A8H6M403_9AGAR</name>
<gene>
    <name evidence="1" type="ORF">DFP72DRAFT_749490</name>
</gene>
<comment type="caution">
    <text evidence="1">The sequence shown here is derived from an EMBL/GenBank/DDBJ whole genome shotgun (WGS) entry which is preliminary data.</text>
</comment>
<keyword evidence="2" id="KW-1185">Reference proteome</keyword>
<organism evidence="1 2">
    <name type="scientific">Ephemerocybe angulata</name>
    <dbReference type="NCBI Taxonomy" id="980116"/>
    <lineage>
        <taxon>Eukaryota</taxon>
        <taxon>Fungi</taxon>
        <taxon>Dikarya</taxon>
        <taxon>Basidiomycota</taxon>
        <taxon>Agaricomycotina</taxon>
        <taxon>Agaricomycetes</taxon>
        <taxon>Agaricomycetidae</taxon>
        <taxon>Agaricales</taxon>
        <taxon>Agaricineae</taxon>
        <taxon>Psathyrellaceae</taxon>
        <taxon>Ephemerocybe</taxon>
    </lineage>
</organism>
<feature type="non-terminal residue" evidence="1">
    <location>
        <position position="1"/>
    </location>
</feature>